<dbReference type="SUPFAM" id="SSF56112">
    <property type="entry name" value="Protein kinase-like (PK-like)"/>
    <property type="match status" value="1"/>
</dbReference>
<proteinExistence type="predicted"/>
<reference evidence="1" key="1">
    <citation type="journal article" date="2020" name="mSystems">
        <title>Genome- and Community-Level Interaction Insights into Carbon Utilization and Element Cycling Functions of Hydrothermarchaeota in Hydrothermal Sediment.</title>
        <authorList>
            <person name="Zhou Z."/>
            <person name="Liu Y."/>
            <person name="Xu W."/>
            <person name="Pan J."/>
            <person name="Luo Z.H."/>
            <person name="Li M."/>
        </authorList>
    </citation>
    <scope>NUCLEOTIDE SEQUENCE [LARGE SCALE GENOMIC DNA]</scope>
    <source>
        <strain evidence="1">SpSt-1181</strain>
    </source>
</reference>
<dbReference type="SUPFAM" id="SSF52540">
    <property type="entry name" value="P-loop containing nucleoside triphosphate hydrolases"/>
    <property type="match status" value="1"/>
</dbReference>
<gene>
    <name evidence="1" type="ORF">ENN50_06725</name>
</gene>
<protein>
    <recommendedName>
        <fullName evidence="2">Aminoglycoside phosphotransferase domain-containing protein</fullName>
    </recommendedName>
</protein>
<dbReference type="InterPro" id="IPR027417">
    <property type="entry name" value="P-loop_NTPase"/>
</dbReference>
<dbReference type="InterPro" id="IPR052732">
    <property type="entry name" value="Cell-binding_unc_protein"/>
</dbReference>
<sequence length="521" mass="59286">MDKLTEALKDPQAYPHQTTGIDVVETHISVIFLTGTYAYKIKKPVDLGFLDFSTLEKRKHFCEEELRLNRRLCDELYLDVVPVTRKKDGTIRIGGSGEIVEYAVRMHQFNRDRELDRLLKSGQLHEEHIDSISAIVSGFHANLASSPPGSSYASPEIIGTTVLNNFKQLPKLPDLEQELPRLEHLQDWTVNEHKRLVPVFGERKRSGCIRQCHGDMHTGNMVLYNNTVCIFDCIEFNPNLSIIDTMSEVAFFIMDLEHHRSSGLSWRFLNDYLMEGGDYEGLKVLRFYLVYRAMVRAKVTAIRLSQEEAGPERNRTLQEHRSFITLAEQFTVQSRPLLLLMHGFSGSGKTTLARKLSSRIGAVHCRSDIERKRLFGLQALESSSDEQKAHIYSSEATRKTYQRLLKIASVALSEGYSVIVDATFLREAQRRLFVTLAGTIGCPIHILACAAPEKKLEERIRERSREADDASEADLQILHNQLEDHDPLSAAEEKITLHIDTTDLRATEKIVSQLDPDREKA</sequence>
<organism evidence="1">
    <name type="scientific">Prosthecochloris aestuarii</name>
    <dbReference type="NCBI Taxonomy" id="1102"/>
    <lineage>
        <taxon>Bacteria</taxon>
        <taxon>Pseudomonadati</taxon>
        <taxon>Chlorobiota</taxon>
        <taxon>Chlorobiia</taxon>
        <taxon>Chlorobiales</taxon>
        <taxon>Chlorobiaceae</taxon>
        <taxon>Prosthecochloris</taxon>
    </lineage>
</organism>
<accession>A0A831WS73</accession>
<name>A0A831WS73_PROAE</name>
<dbReference type="AlphaFoldDB" id="A0A831WS73"/>
<dbReference type="EMBL" id="DSBW01000147">
    <property type="protein sequence ID" value="HED31360.1"/>
    <property type="molecule type" value="Genomic_DNA"/>
</dbReference>
<comment type="caution">
    <text evidence="1">The sequence shown here is derived from an EMBL/GenBank/DDBJ whole genome shotgun (WGS) entry which is preliminary data.</text>
</comment>
<evidence type="ECO:0008006" key="2">
    <source>
        <dbReference type="Google" id="ProtNLM"/>
    </source>
</evidence>
<dbReference type="InterPro" id="IPR011009">
    <property type="entry name" value="Kinase-like_dom_sf"/>
</dbReference>
<dbReference type="Gene3D" id="3.40.50.300">
    <property type="entry name" value="P-loop containing nucleotide triphosphate hydrolases"/>
    <property type="match status" value="1"/>
</dbReference>
<dbReference type="Pfam" id="PF13671">
    <property type="entry name" value="AAA_33"/>
    <property type="match status" value="1"/>
</dbReference>
<dbReference type="PANTHER" id="PTHR43883:SF1">
    <property type="entry name" value="GLUCONOKINASE"/>
    <property type="match status" value="1"/>
</dbReference>
<evidence type="ECO:0000313" key="1">
    <source>
        <dbReference type="EMBL" id="HED31360.1"/>
    </source>
</evidence>
<dbReference type="PANTHER" id="PTHR43883">
    <property type="entry name" value="SLR0207 PROTEIN"/>
    <property type="match status" value="1"/>
</dbReference>
<dbReference type="Proteomes" id="UP000886335">
    <property type="component" value="Unassembled WGS sequence"/>
</dbReference>